<organism evidence="10 11">
    <name type="scientific">Junco hyemalis</name>
    <name type="common">Dark-eyed junco</name>
    <dbReference type="NCBI Taxonomy" id="40217"/>
    <lineage>
        <taxon>Eukaryota</taxon>
        <taxon>Metazoa</taxon>
        <taxon>Chordata</taxon>
        <taxon>Craniata</taxon>
        <taxon>Vertebrata</taxon>
        <taxon>Euteleostomi</taxon>
        <taxon>Archelosauria</taxon>
        <taxon>Archosauria</taxon>
        <taxon>Dinosauria</taxon>
        <taxon>Saurischia</taxon>
        <taxon>Theropoda</taxon>
        <taxon>Coelurosauria</taxon>
        <taxon>Aves</taxon>
        <taxon>Neognathae</taxon>
        <taxon>Neoaves</taxon>
        <taxon>Telluraves</taxon>
        <taxon>Australaves</taxon>
        <taxon>Passeriformes</taxon>
        <taxon>Passerellidae</taxon>
        <taxon>Junco</taxon>
    </lineage>
</organism>
<feature type="domain" description="B box-type" evidence="8">
    <location>
        <begin position="233"/>
        <end position="274"/>
    </location>
</feature>
<dbReference type="OMA" id="ICREYFR"/>
<evidence type="ECO:0000256" key="5">
    <source>
        <dbReference type="SAM" id="Coils"/>
    </source>
</evidence>
<reference evidence="10" key="1">
    <citation type="submission" date="2025-08" db="UniProtKB">
        <authorList>
            <consortium name="Ensembl"/>
        </authorList>
    </citation>
    <scope>IDENTIFICATION</scope>
</reference>
<evidence type="ECO:0000256" key="2">
    <source>
        <dbReference type="ARBA" id="ARBA00022771"/>
    </source>
</evidence>
<dbReference type="InterPro" id="IPR003877">
    <property type="entry name" value="SPRY_dom"/>
</dbReference>
<reference evidence="10" key="2">
    <citation type="submission" date="2025-09" db="UniProtKB">
        <authorList>
            <consortium name="Ensembl"/>
        </authorList>
    </citation>
    <scope>IDENTIFICATION</scope>
</reference>
<dbReference type="InterPro" id="IPR017907">
    <property type="entry name" value="Znf_RING_CS"/>
</dbReference>
<dbReference type="SMART" id="SM00449">
    <property type="entry name" value="SPRY"/>
    <property type="match status" value="1"/>
</dbReference>
<evidence type="ECO:0008006" key="12">
    <source>
        <dbReference type="Google" id="ProtNLM"/>
    </source>
</evidence>
<keyword evidence="5" id="KW-0175">Coiled coil</keyword>
<keyword evidence="2 4" id="KW-0863">Zinc-finger</keyword>
<feature type="region of interest" description="Disordered" evidence="6">
    <location>
        <begin position="90"/>
        <end position="141"/>
    </location>
</feature>
<dbReference type="PROSITE" id="PS50089">
    <property type="entry name" value="ZF_RING_2"/>
    <property type="match status" value="1"/>
</dbReference>
<dbReference type="SMART" id="SM00336">
    <property type="entry name" value="BBOX"/>
    <property type="match status" value="1"/>
</dbReference>
<feature type="compositionally biased region" description="Basic and acidic residues" evidence="6">
    <location>
        <begin position="587"/>
        <end position="596"/>
    </location>
</feature>
<dbReference type="PROSITE" id="PS50188">
    <property type="entry name" value="B302_SPRY"/>
    <property type="match status" value="1"/>
</dbReference>
<feature type="region of interest" description="Disordered" evidence="6">
    <location>
        <begin position="532"/>
        <end position="648"/>
    </location>
</feature>
<dbReference type="SMART" id="SM00184">
    <property type="entry name" value="RING"/>
    <property type="match status" value="1"/>
</dbReference>
<dbReference type="Gene3D" id="3.30.40.10">
    <property type="entry name" value="Zinc/RING finger domain, C3HC4 (zinc finger)"/>
    <property type="match status" value="1"/>
</dbReference>
<dbReference type="PANTHER" id="PTHR24103">
    <property type="entry name" value="E3 UBIQUITIN-PROTEIN LIGASE TRIM"/>
    <property type="match status" value="1"/>
</dbReference>
<dbReference type="InterPro" id="IPR000315">
    <property type="entry name" value="Znf_B-box"/>
</dbReference>
<proteinExistence type="predicted"/>
<dbReference type="InterPro" id="IPR043136">
    <property type="entry name" value="B30.2/SPRY_sf"/>
</dbReference>
<evidence type="ECO:0000256" key="3">
    <source>
        <dbReference type="ARBA" id="ARBA00022833"/>
    </source>
</evidence>
<dbReference type="InterPro" id="IPR013083">
    <property type="entry name" value="Znf_RING/FYVE/PHD"/>
</dbReference>
<feature type="domain" description="B30.2/SPRY" evidence="9">
    <location>
        <begin position="429"/>
        <end position="734"/>
    </location>
</feature>
<dbReference type="Gene3D" id="3.30.160.60">
    <property type="entry name" value="Classic Zinc Finger"/>
    <property type="match status" value="1"/>
</dbReference>
<dbReference type="Gene3D" id="2.60.120.920">
    <property type="match status" value="2"/>
</dbReference>
<evidence type="ECO:0000259" key="8">
    <source>
        <dbReference type="PROSITE" id="PS50119"/>
    </source>
</evidence>
<dbReference type="SUPFAM" id="SSF57850">
    <property type="entry name" value="RING/U-box"/>
    <property type="match status" value="1"/>
</dbReference>
<evidence type="ECO:0000313" key="11">
    <source>
        <dbReference type="Proteomes" id="UP000694408"/>
    </source>
</evidence>
<feature type="region of interest" description="Disordered" evidence="6">
    <location>
        <begin position="453"/>
        <end position="509"/>
    </location>
</feature>
<feature type="coiled-coil region" evidence="5">
    <location>
        <begin position="339"/>
        <end position="381"/>
    </location>
</feature>
<accession>A0A8C5IG35</accession>
<evidence type="ECO:0000256" key="1">
    <source>
        <dbReference type="ARBA" id="ARBA00022723"/>
    </source>
</evidence>
<feature type="domain" description="RING-type" evidence="7">
    <location>
        <begin position="156"/>
        <end position="197"/>
    </location>
</feature>
<keyword evidence="1" id="KW-0479">Metal-binding</keyword>
<dbReference type="Pfam" id="PF00643">
    <property type="entry name" value="zf-B_box"/>
    <property type="match status" value="1"/>
</dbReference>
<dbReference type="CDD" id="cd16594">
    <property type="entry name" value="RING-HC_TRIM7-like_C-IV"/>
    <property type="match status" value="1"/>
</dbReference>
<sequence>MQVPPSSDPGFWGQSGGFWPPPTLHPQPRRGQDFGLNQEDFGHLHPHPQPLAGQDFGANRADFCHLPPSILIPSRGRILGPIEPILATSHPPSSAPPGAGFWAQSGGFLPPPTLHPHPLRGQEGAASPGARGNRKRRRRLRHSQAAMEELPGEASCPICREYFRDPVSIHCGHHFCRACIERCWEWPTGGFACPRCRDTAPRRSLRPSRELQRVLELARRLSRGEALGAEEEEEEEGCRRHREPLEAFCKEDAALLCAICRESRAHRAHTVLPLPEAVREFEEQIQAGLQTLKDDRDKLLELREAEMRRNWECLERTEAERQRILSHFQGLRLCLEELSRRLLARLRRLESDIGRAQEEKVTALTQEISRLESRALELQRRRQQPAGTFLQDISSTLSSLRNENFQLPPSPLPDLENKIQHFREENIPLEETLRRFRDILAFELPEKMTVTLDPSTAHPQLLVAPDGSSVSWERAQDPPGDGPQPKPGTDPGTDPSTDPSVLGREGVTGGRHCWDVQVAPEGSWALGVARETPGNARETPGIGAETLGNGAGMPGSGAETLGNGTETPENGAGTLGSGAETLGSEAGTHETVEETPRNGAGTLGNGAETPRNGAETPGSGTGTLGNGAETPRNGAETPGSGAETPGGSEWELWSMGLCRGQFWALTSLERVPLFLARVPSRVRVALDYERGQVAFFDADERSLIFAFPAASFQGQSVRPWFLVWGEGARITLCP</sequence>
<dbReference type="InterPro" id="IPR050143">
    <property type="entry name" value="TRIM/RBCC"/>
</dbReference>
<dbReference type="SUPFAM" id="SSF57845">
    <property type="entry name" value="B-box zinc-binding domain"/>
    <property type="match status" value="1"/>
</dbReference>
<feature type="compositionally biased region" description="Basic residues" evidence="6">
    <location>
        <begin position="132"/>
        <end position="141"/>
    </location>
</feature>
<dbReference type="Pfam" id="PF00622">
    <property type="entry name" value="SPRY"/>
    <property type="match status" value="1"/>
</dbReference>
<dbReference type="Ensembl" id="ENSJHYT00000003822.1">
    <property type="protein sequence ID" value="ENSJHYP00000003109.1"/>
    <property type="gene ID" value="ENSJHYG00000002573.1"/>
</dbReference>
<dbReference type="CDD" id="cd19760">
    <property type="entry name" value="Bbox2_TRIM4-like"/>
    <property type="match status" value="1"/>
</dbReference>
<keyword evidence="11" id="KW-1185">Reference proteome</keyword>
<dbReference type="SUPFAM" id="SSF49899">
    <property type="entry name" value="Concanavalin A-like lectins/glucanases"/>
    <property type="match status" value="2"/>
</dbReference>
<dbReference type="InterPro" id="IPR001870">
    <property type="entry name" value="B30.2/SPRY"/>
</dbReference>
<keyword evidence="3" id="KW-0862">Zinc</keyword>
<evidence type="ECO:0000256" key="6">
    <source>
        <dbReference type="SAM" id="MobiDB-lite"/>
    </source>
</evidence>
<feature type="compositionally biased region" description="Low complexity" evidence="6">
    <location>
        <begin position="489"/>
        <end position="499"/>
    </location>
</feature>
<dbReference type="PROSITE" id="PS00518">
    <property type="entry name" value="ZF_RING_1"/>
    <property type="match status" value="1"/>
</dbReference>
<dbReference type="AlphaFoldDB" id="A0A8C5IG35"/>
<evidence type="ECO:0000256" key="4">
    <source>
        <dbReference type="PROSITE-ProRule" id="PRU00024"/>
    </source>
</evidence>
<name>A0A8C5IG35_JUNHY</name>
<feature type="region of interest" description="Disordered" evidence="6">
    <location>
        <begin position="1"/>
        <end position="56"/>
    </location>
</feature>
<dbReference type="GO" id="GO:0008270">
    <property type="term" value="F:zinc ion binding"/>
    <property type="evidence" value="ECO:0007669"/>
    <property type="project" value="UniProtKB-KW"/>
</dbReference>
<evidence type="ECO:0000313" key="10">
    <source>
        <dbReference type="Ensembl" id="ENSJHYP00000003109.1"/>
    </source>
</evidence>
<protein>
    <recommendedName>
        <fullName evidence="12">TRI27 protein</fullName>
    </recommendedName>
</protein>
<dbReference type="Proteomes" id="UP000694408">
    <property type="component" value="Unplaced"/>
</dbReference>
<dbReference type="InterPro" id="IPR001841">
    <property type="entry name" value="Znf_RING"/>
</dbReference>
<evidence type="ECO:0000259" key="9">
    <source>
        <dbReference type="PROSITE" id="PS50188"/>
    </source>
</evidence>
<evidence type="ECO:0000259" key="7">
    <source>
        <dbReference type="PROSITE" id="PS50089"/>
    </source>
</evidence>
<dbReference type="Pfam" id="PF15227">
    <property type="entry name" value="zf-C3HC4_4"/>
    <property type="match status" value="1"/>
</dbReference>
<dbReference type="InterPro" id="IPR013320">
    <property type="entry name" value="ConA-like_dom_sf"/>
</dbReference>
<dbReference type="PROSITE" id="PS50119">
    <property type="entry name" value="ZF_BBOX"/>
    <property type="match status" value="1"/>
</dbReference>